<dbReference type="EMBL" id="JAHRIP010093656">
    <property type="protein sequence ID" value="MEQ2317143.1"/>
    <property type="molecule type" value="Genomic_DNA"/>
</dbReference>
<reference evidence="1 2" key="1">
    <citation type="submission" date="2021-06" db="EMBL/GenBank/DDBJ databases">
        <authorList>
            <person name="Palmer J.M."/>
        </authorList>
    </citation>
    <scope>NUCLEOTIDE SEQUENCE [LARGE SCALE GENOMIC DNA]</scope>
    <source>
        <strain evidence="1 2">AS_MEX2019</strain>
        <tissue evidence="1">Muscle</tissue>
    </source>
</reference>
<accession>A0ABV1AEX7</accession>
<keyword evidence="2" id="KW-1185">Reference proteome</keyword>
<protein>
    <submittedName>
        <fullName evidence="1">Uncharacterized protein</fullName>
    </submittedName>
</protein>
<comment type="caution">
    <text evidence="1">The sequence shown here is derived from an EMBL/GenBank/DDBJ whole genome shotgun (WGS) entry which is preliminary data.</text>
</comment>
<name>A0ABV1AEX7_9TELE</name>
<sequence>MSSSEEVLQGLRSNTELMNQALVLDLHQTVLVPEDSNNHEGELDGNPGDVLVLITVKPVCWINSDLRGGAASSGSSWCCSEVHLESKLLLKSPELIKSGFIEGGTFQMIYLL</sequence>
<organism evidence="1 2">
    <name type="scientific">Ameca splendens</name>
    <dbReference type="NCBI Taxonomy" id="208324"/>
    <lineage>
        <taxon>Eukaryota</taxon>
        <taxon>Metazoa</taxon>
        <taxon>Chordata</taxon>
        <taxon>Craniata</taxon>
        <taxon>Vertebrata</taxon>
        <taxon>Euteleostomi</taxon>
        <taxon>Actinopterygii</taxon>
        <taxon>Neopterygii</taxon>
        <taxon>Teleostei</taxon>
        <taxon>Neoteleostei</taxon>
        <taxon>Acanthomorphata</taxon>
        <taxon>Ovalentaria</taxon>
        <taxon>Atherinomorphae</taxon>
        <taxon>Cyprinodontiformes</taxon>
        <taxon>Goodeidae</taxon>
        <taxon>Ameca</taxon>
    </lineage>
</organism>
<evidence type="ECO:0000313" key="1">
    <source>
        <dbReference type="EMBL" id="MEQ2317143.1"/>
    </source>
</evidence>
<gene>
    <name evidence="1" type="ORF">AMECASPLE_039767</name>
</gene>
<proteinExistence type="predicted"/>
<evidence type="ECO:0000313" key="2">
    <source>
        <dbReference type="Proteomes" id="UP001469553"/>
    </source>
</evidence>
<dbReference type="Proteomes" id="UP001469553">
    <property type="component" value="Unassembled WGS sequence"/>
</dbReference>